<accession>A0ABW2KKI8</accession>
<comment type="caution">
    <text evidence="2">The sequence shown here is derived from an EMBL/GenBank/DDBJ whole genome shotgun (WGS) entry which is preliminary data.</text>
</comment>
<reference evidence="3" key="1">
    <citation type="journal article" date="2019" name="Int. J. Syst. Evol. Microbiol.">
        <title>The Global Catalogue of Microorganisms (GCM) 10K type strain sequencing project: providing services to taxonomists for standard genome sequencing and annotation.</title>
        <authorList>
            <consortium name="The Broad Institute Genomics Platform"/>
            <consortium name="The Broad Institute Genome Sequencing Center for Infectious Disease"/>
            <person name="Wu L."/>
            <person name="Ma J."/>
        </authorList>
    </citation>
    <scope>NUCLEOTIDE SEQUENCE [LARGE SCALE GENOMIC DNA]</scope>
    <source>
        <strain evidence="3">CGMCC 4.7382</strain>
    </source>
</reference>
<sequence>MSSEPEFRKSSYSGNHDKCVECASAAWTRASYSGGHGENCIECTSATWTKSSHSGNHDNCVECAHLPPTIALRDSKHPEKGHLTLPATEWSAFLAATKHDHL</sequence>
<evidence type="ECO:0000313" key="3">
    <source>
        <dbReference type="Proteomes" id="UP001596540"/>
    </source>
</evidence>
<keyword evidence="3" id="KW-1185">Reference proteome</keyword>
<dbReference type="Pfam" id="PF04149">
    <property type="entry name" value="DUF397"/>
    <property type="match status" value="1"/>
</dbReference>
<gene>
    <name evidence="2" type="ORF">ACFQRF_22495</name>
</gene>
<proteinExistence type="predicted"/>
<dbReference type="EMBL" id="JBHTBH010000012">
    <property type="protein sequence ID" value="MFC7330502.1"/>
    <property type="molecule type" value="Genomic_DNA"/>
</dbReference>
<dbReference type="Proteomes" id="UP001596540">
    <property type="component" value="Unassembled WGS sequence"/>
</dbReference>
<organism evidence="2 3">
    <name type="scientific">Marinactinospora rubrisoli</name>
    <dbReference type="NCBI Taxonomy" id="2715399"/>
    <lineage>
        <taxon>Bacteria</taxon>
        <taxon>Bacillati</taxon>
        <taxon>Actinomycetota</taxon>
        <taxon>Actinomycetes</taxon>
        <taxon>Streptosporangiales</taxon>
        <taxon>Nocardiopsidaceae</taxon>
        <taxon>Marinactinospora</taxon>
    </lineage>
</organism>
<evidence type="ECO:0000313" key="2">
    <source>
        <dbReference type="EMBL" id="MFC7330502.1"/>
    </source>
</evidence>
<feature type="domain" description="DUF397" evidence="1">
    <location>
        <begin position="46"/>
        <end position="98"/>
    </location>
</feature>
<dbReference type="InterPro" id="IPR007278">
    <property type="entry name" value="DUF397"/>
</dbReference>
<evidence type="ECO:0000259" key="1">
    <source>
        <dbReference type="Pfam" id="PF04149"/>
    </source>
</evidence>
<protein>
    <submittedName>
        <fullName evidence="2">DUF397 domain-containing protein</fullName>
    </submittedName>
</protein>
<name>A0ABW2KKI8_9ACTN</name>
<dbReference type="RefSeq" id="WP_379873144.1">
    <property type="nucleotide sequence ID" value="NZ_JBHTBH010000012.1"/>
</dbReference>